<dbReference type="InterPro" id="IPR051791">
    <property type="entry name" value="Pra-immunoreactive"/>
</dbReference>
<keyword evidence="5 6" id="KW-0472">Membrane</keyword>
<proteinExistence type="predicted"/>
<feature type="transmembrane region" description="Helical" evidence="6">
    <location>
        <begin position="114"/>
        <end position="133"/>
    </location>
</feature>
<evidence type="ECO:0000256" key="6">
    <source>
        <dbReference type="SAM" id="Phobius"/>
    </source>
</evidence>
<evidence type="ECO:0000256" key="3">
    <source>
        <dbReference type="ARBA" id="ARBA00022692"/>
    </source>
</evidence>
<evidence type="ECO:0000256" key="4">
    <source>
        <dbReference type="ARBA" id="ARBA00022989"/>
    </source>
</evidence>
<dbReference type="Pfam" id="PF06271">
    <property type="entry name" value="RDD"/>
    <property type="match status" value="1"/>
</dbReference>
<comment type="subcellular location">
    <subcellularLocation>
        <location evidence="1">Cell membrane</location>
        <topology evidence="1">Multi-pass membrane protein</topology>
    </subcellularLocation>
</comment>
<dbReference type="EMBL" id="CP030150">
    <property type="protein sequence ID" value="AWX74315.1"/>
    <property type="molecule type" value="Genomic_DNA"/>
</dbReference>
<evidence type="ECO:0000313" key="11">
    <source>
        <dbReference type="Proteomes" id="UP000587477"/>
    </source>
</evidence>
<dbReference type="RefSeq" id="WP_014419310.1">
    <property type="nucleotide sequence ID" value="NZ_CANMRO010000009.1"/>
</dbReference>
<evidence type="ECO:0000313" key="9">
    <source>
        <dbReference type="EMBL" id="QOY26806.1"/>
    </source>
</evidence>
<reference evidence="9" key="2">
    <citation type="journal article" date="2020" name="Genomics">
        <title>Complete genome sequence of Bacillus velezensis NST6 and comparison with the species belonging to operational group B. amyloliquefaciens.</title>
        <authorList>
            <person name="Choi J."/>
            <person name="Nam J."/>
            <person name="Seo M.H."/>
        </authorList>
    </citation>
    <scope>NUCLEOTIDE SEQUENCE</scope>
    <source>
        <strain evidence="9">NST6</strain>
    </source>
</reference>
<evidence type="ECO:0000259" key="7">
    <source>
        <dbReference type="Pfam" id="PF06271"/>
    </source>
</evidence>
<dbReference type="Proteomes" id="UP000587477">
    <property type="component" value="Chromosome"/>
</dbReference>
<dbReference type="PANTHER" id="PTHR36115:SF9">
    <property type="entry name" value="LMO1584 PROTEIN"/>
    <property type="match status" value="1"/>
</dbReference>
<feature type="domain" description="RDD" evidence="7">
    <location>
        <begin position="4"/>
        <end position="144"/>
    </location>
</feature>
<evidence type="ECO:0000313" key="10">
    <source>
        <dbReference type="Proteomes" id="UP000250069"/>
    </source>
</evidence>
<keyword evidence="4 6" id="KW-1133">Transmembrane helix</keyword>
<reference evidence="11" key="3">
    <citation type="submission" date="2020-10" db="EMBL/GenBank/DDBJ databases">
        <title>Complete genome sequence of Bacillus velezensis NST6.</title>
        <authorList>
            <person name="Choi J."/>
        </authorList>
    </citation>
    <scope>NUCLEOTIDE SEQUENCE [LARGE SCALE GENOMIC DNA]</scope>
    <source>
        <strain evidence="11">NST6</strain>
    </source>
</reference>
<name>A0A2G1TWD5_BACVE</name>
<feature type="transmembrane region" description="Helical" evidence="6">
    <location>
        <begin position="54"/>
        <end position="76"/>
    </location>
</feature>
<dbReference type="GO" id="GO:0005886">
    <property type="term" value="C:plasma membrane"/>
    <property type="evidence" value="ECO:0007669"/>
    <property type="project" value="UniProtKB-SubCell"/>
</dbReference>
<evidence type="ECO:0000256" key="5">
    <source>
        <dbReference type="ARBA" id="ARBA00023136"/>
    </source>
</evidence>
<protein>
    <submittedName>
        <fullName evidence="8">RDD family protein</fullName>
    </submittedName>
</protein>
<accession>A0A2G1TWD5</accession>
<evidence type="ECO:0000313" key="8">
    <source>
        <dbReference type="EMBL" id="AWX74315.1"/>
    </source>
</evidence>
<dbReference type="PANTHER" id="PTHR36115">
    <property type="entry name" value="PROLINE-RICH ANTIGEN HOMOLOG-RELATED"/>
    <property type="match status" value="1"/>
</dbReference>
<evidence type="ECO:0000256" key="2">
    <source>
        <dbReference type="ARBA" id="ARBA00022475"/>
    </source>
</evidence>
<keyword evidence="3 6" id="KW-0812">Transmembrane</keyword>
<evidence type="ECO:0000256" key="1">
    <source>
        <dbReference type="ARBA" id="ARBA00004651"/>
    </source>
</evidence>
<dbReference type="EMBL" id="CP063687">
    <property type="protein sequence ID" value="QOY26806.1"/>
    <property type="molecule type" value="Genomic_DNA"/>
</dbReference>
<reference evidence="8 10" key="1">
    <citation type="submission" date="2018-06" db="EMBL/GenBank/DDBJ databases">
        <title>Complete Genome Sequence of Bacillus velezensis DSYZ, a Plant Growth-Promoting Rhizobacterium with Antifungal Activity.</title>
        <authorList>
            <person name="Du B."/>
            <person name="Ding Y."/>
            <person name="Liu K."/>
            <person name="Yao L."/>
            <person name="Wang C."/>
            <person name="Li H."/>
            <person name="Liu H."/>
        </authorList>
    </citation>
    <scope>NUCLEOTIDE SEQUENCE [LARGE SCALE GENOMIC DNA]</scope>
    <source>
        <strain evidence="8 10">DSYZ</strain>
    </source>
</reference>
<feature type="transmembrane region" description="Helical" evidence="6">
    <location>
        <begin position="12"/>
        <end position="42"/>
    </location>
</feature>
<dbReference type="Proteomes" id="UP000250069">
    <property type="component" value="Chromosome"/>
</dbReference>
<organism evidence="9 11">
    <name type="scientific">Bacillus velezensis</name>
    <dbReference type="NCBI Taxonomy" id="492670"/>
    <lineage>
        <taxon>Bacteria</taxon>
        <taxon>Bacillati</taxon>
        <taxon>Bacillota</taxon>
        <taxon>Bacilli</taxon>
        <taxon>Bacillales</taxon>
        <taxon>Bacillaceae</taxon>
        <taxon>Bacillus</taxon>
        <taxon>Bacillus amyloliquefaciens group</taxon>
    </lineage>
</organism>
<dbReference type="AlphaFoldDB" id="A0A2G1TWD5"/>
<sequence>MERPAGFWIRFLAYVIDQIIIGIPIFIIQFMVSFLFAAGVAAADPFMTENQFNISFLVFGVIPILASSFVISILYFSLLTASKMQGTLGKALLGLKVVNEDGGRISIGQAFGRAFAYIISKLILYIGFIMGAFGEKKTLHDIMCSTRVVYK</sequence>
<dbReference type="InterPro" id="IPR010432">
    <property type="entry name" value="RDD"/>
</dbReference>
<keyword evidence="2" id="KW-1003">Cell membrane</keyword>
<gene>
    <name evidence="9" type="ORF">BACVE_001817</name>
    <name evidence="8" type="ORF">BVDSYZ_20790</name>
</gene>